<sequence length="394" mass="45377">MEAAKIHKIEDLFHIGNDKKIKKQEVRRLTAPGENYGSLILSVNLTVESSSGTEEIHSVVKMIPPNEFLQKIFNTKVTFRNEIAFYKKIVPTLQKFQMENGCPKIDFAPKYYGSRLNQQGEVDSNSALVLENLVFDNYVTLERTGGLDFDVSRLIMKDLAQIHAVPLALKLKKPDVFEKEIKLYLANFGMDLELHSDMKNGIICIIDQIDELKPLKETILKGFDNQMIPYEAREPFATFVHNDCWTNNAMIKYEGTKAVRSKIVDFQLCKYASPARDLVFFLFSSVKSQVLVEKYDELLKIYHGTFVKVLEDLKCDVSDFSYENLLKEIDYEARNTQFAHVASMMIPIFAVNEEVVDIVDLQPEDMAAVAKNVTDLHKRRFVFVVNEFMKRNWL</sequence>
<dbReference type="PANTHER" id="PTHR11012">
    <property type="entry name" value="PROTEIN KINASE-LIKE DOMAIN-CONTAINING"/>
    <property type="match status" value="1"/>
</dbReference>
<reference evidence="2" key="1">
    <citation type="journal article" date="2023" name="G3 (Bethesda)">
        <title>Whole genome assemblies of Zophobas morio and Tenebrio molitor.</title>
        <authorList>
            <person name="Kaur S."/>
            <person name="Stinson S.A."/>
            <person name="diCenzo G.C."/>
        </authorList>
    </citation>
    <scope>NUCLEOTIDE SEQUENCE</scope>
    <source>
        <strain evidence="2">QUZm001</strain>
    </source>
</reference>
<dbReference type="SUPFAM" id="SSF56112">
    <property type="entry name" value="Protein kinase-like (PK-like)"/>
    <property type="match status" value="1"/>
</dbReference>
<accession>A0AA38IN71</accession>
<evidence type="ECO:0000313" key="3">
    <source>
        <dbReference type="Proteomes" id="UP001168821"/>
    </source>
</evidence>
<dbReference type="Proteomes" id="UP001168821">
    <property type="component" value="Unassembled WGS sequence"/>
</dbReference>
<evidence type="ECO:0000313" key="2">
    <source>
        <dbReference type="EMBL" id="KAJ3658381.1"/>
    </source>
</evidence>
<dbReference type="PANTHER" id="PTHR11012:SF55">
    <property type="entry name" value="BHLH DOMAIN-CONTAINING PROTEIN"/>
    <property type="match status" value="1"/>
</dbReference>
<evidence type="ECO:0000259" key="1">
    <source>
        <dbReference type="SMART" id="SM00587"/>
    </source>
</evidence>
<dbReference type="InterPro" id="IPR015897">
    <property type="entry name" value="CHK_kinase-like"/>
</dbReference>
<keyword evidence="3" id="KW-1185">Reference proteome</keyword>
<protein>
    <recommendedName>
        <fullName evidence="1">CHK kinase-like domain-containing protein</fullName>
    </recommendedName>
</protein>
<dbReference type="Gene3D" id="3.90.1200.10">
    <property type="match status" value="1"/>
</dbReference>
<gene>
    <name evidence="2" type="ORF">Zmor_010121</name>
</gene>
<comment type="caution">
    <text evidence="2">The sequence shown here is derived from an EMBL/GenBank/DDBJ whole genome shotgun (WGS) entry which is preliminary data.</text>
</comment>
<dbReference type="Pfam" id="PF02958">
    <property type="entry name" value="EcKL"/>
    <property type="match status" value="1"/>
</dbReference>
<dbReference type="InterPro" id="IPR011009">
    <property type="entry name" value="Kinase-like_dom_sf"/>
</dbReference>
<name>A0AA38IN71_9CUCU</name>
<proteinExistence type="predicted"/>
<dbReference type="SMART" id="SM00587">
    <property type="entry name" value="CHK"/>
    <property type="match status" value="1"/>
</dbReference>
<dbReference type="InterPro" id="IPR004119">
    <property type="entry name" value="EcKL"/>
</dbReference>
<dbReference type="AlphaFoldDB" id="A0AA38IN71"/>
<feature type="domain" description="CHK kinase-like" evidence="1">
    <location>
        <begin position="128"/>
        <end position="312"/>
    </location>
</feature>
<organism evidence="2 3">
    <name type="scientific">Zophobas morio</name>
    <dbReference type="NCBI Taxonomy" id="2755281"/>
    <lineage>
        <taxon>Eukaryota</taxon>
        <taxon>Metazoa</taxon>
        <taxon>Ecdysozoa</taxon>
        <taxon>Arthropoda</taxon>
        <taxon>Hexapoda</taxon>
        <taxon>Insecta</taxon>
        <taxon>Pterygota</taxon>
        <taxon>Neoptera</taxon>
        <taxon>Endopterygota</taxon>
        <taxon>Coleoptera</taxon>
        <taxon>Polyphaga</taxon>
        <taxon>Cucujiformia</taxon>
        <taxon>Tenebrionidae</taxon>
        <taxon>Zophobas</taxon>
    </lineage>
</organism>
<dbReference type="EMBL" id="JALNTZ010000003">
    <property type="protein sequence ID" value="KAJ3658381.1"/>
    <property type="molecule type" value="Genomic_DNA"/>
</dbReference>